<accession>A0A4Y1MPW9</accession>
<keyword evidence="3" id="KW-0614">Plasmid</keyword>
<proteinExistence type="predicted"/>
<geneLocation type="plasmid" evidence="3">
    <name>p3-AD2</name>
</geneLocation>
<feature type="compositionally biased region" description="Basic and acidic residues" evidence="1">
    <location>
        <begin position="372"/>
        <end position="384"/>
    </location>
</feature>
<evidence type="ECO:0000313" key="3">
    <source>
        <dbReference type="EMBL" id="AWV20008.1"/>
    </source>
</evidence>
<sequence>MIARGTIHSSGPKLAAYLTTGKEGERAELIELRGGLPGETVRDVFGDLQAIADSATRAEKPFFHGYVRLPDDERLDRTAWLKIADRFETALGFQGQPRAVALHHGGPEGNHLHVGWWRINADTMKAIDPGLFIKKMMEEAGKIERDFGLRELDRQPNPDRLTKPAKQKEFEQARRLETDVDAIRNGIRQAWDGSDSGPSFQAAIADQGWILARGDRRAFVVVDERGGDHALGKRICGITAGEVKARLGGEAFRATLPHIDEAKAIQKARQEAREQGRGREEGRGDQDSRQPEAEPGRKRGSKSAGRATVASDDGGMVAQQREAMRSLTRRERLAQLEAQQRAEARRHEPGPDHDGSRHRKRGRSRRPRGAARKPEDERPARKCDAQQLGIRTLSAPGRDRKSQAAPL</sequence>
<dbReference type="InterPro" id="IPR005094">
    <property type="entry name" value="Endonuclease_MobA/VirD2"/>
</dbReference>
<feature type="domain" description="MobA/VirD2-like nuclease" evidence="2">
    <location>
        <begin position="29"/>
        <end position="149"/>
    </location>
</feature>
<dbReference type="Pfam" id="PF03432">
    <property type="entry name" value="Relaxase"/>
    <property type="match status" value="1"/>
</dbReference>
<gene>
    <name evidence="3" type="ORF">RADP37_05499</name>
</gene>
<protein>
    <recommendedName>
        <fullName evidence="2">MobA/VirD2-like nuclease domain-containing protein</fullName>
    </recommendedName>
</protein>
<feature type="compositionally biased region" description="Basic residues" evidence="1">
    <location>
        <begin position="356"/>
        <end position="371"/>
    </location>
</feature>
<organism evidence="3">
    <name type="scientific">Roseomonas mucosa</name>
    <dbReference type="NCBI Taxonomy" id="207340"/>
    <lineage>
        <taxon>Bacteria</taxon>
        <taxon>Pseudomonadati</taxon>
        <taxon>Pseudomonadota</taxon>
        <taxon>Alphaproteobacteria</taxon>
        <taxon>Acetobacterales</taxon>
        <taxon>Roseomonadaceae</taxon>
        <taxon>Roseomonas</taxon>
    </lineage>
</organism>
<dbReference type="EMBL" id="CP025184">
    <property type="protein sequence ID" value="AWV20008.1"/>
    <property type="molecule type" value="Genomic_DNA"/>
</dbReference>
<feature type="region of interest" description="Disordered" evidence="1">
    <location>
        <begin position="265"/>
        <end position="407"/>
    </location>
</feature>
<evidence type="ECO:0000259" key="2">
    <source>
        <dbReference type="Pfam" id="PF03432"/>
    </source>
</evidence>
<name>A0A4Y1MPW9_9PROT</name>
<evidence type="ECO:0000256" key="1">
    <source>
        <dbReference type="SAM" id="MobiDB-lite"/>
    </source>
</evidence>
<feature type="compositionally biased region" description="Basic and acidic residues" evidence="1">
    <location>
        <begin position="397"/>
        <end position="407"/>
    </location>
</feature>
<reference evidence="3" key="1">
    <citation type="submission" date="2017-12" db="EMBL/GenBank/DDBJ databases">
        <authorList>
            <person name="Martens C."/>
            <person name="Dahlstrom E."/>
            <person name="Barbian K."/>
            <person name="Sykora L."/>
            <person name="Ricklefs S."/>
            <person name="Bruno D."/>
            <person name="Anzick I."/>
            <person name="Myles I."/>
            <person name="Datta S.K."/>
        </authorList>
    </citation>
    <scope>NUCLEOTIDE SEQUENCE</scope>
    <source>
        <strain evidence="3">AD2</strain>
        <plasmid evidence="3">p3-AD2</plasmid>
    </source>
</reference>
<dbReference type="RefSeq" id="WP_397540343.1">
    <property type="nucleotide sequence ID" value="NZ_CP025184.1"/>
</dbReference>
<feature type="compositionally biased region" description="Basic and acidic residues" evidence="1">
    <location>
        <begin position="322"/>
        <end position="355"/>
    </location>
</feature>
<dbReference type="AlphaFoldDB" id="A0A4Y1MPW9"/>
<feature type="compositionally biased region" description="Basic and acidic residues" evidence="1">
    <location>
        <begin position="265"/>
        <end position="297"/>
    </location>
</feature>